<dbReference type="RefSeq" id="WP_183773644.1">
    <property type="nucleotide sequence ID" value="NZ_JACIDK010000003.1"/>
</dbReference>
<evidence type="ECO:0000313" key="2">
    <source>
        <dbReference type="Proteomes" id="UP000530564"/>
    </source>
</evidence>
<dbReference type="Proteomes" id="UP000530564">
    <property type="component" value="Unassembled WGS sequence"/>
</dbReference>
<sequence length="128" mass="13744">MPALQTAMSKLNASFGPDEIGKFAAANARSFAPGGKIEAGLLTPPGTVLHRALGTYLDTLPGAFHETLRGILHYALSAEPPIPVTFAWAPGYDFELNIWQAPDAPETRGGITVLIKSRYPADKHPLHR</sequence>
<organism evidence="1 2">
    <name type="scientific">Phenylobacterium haematophilum</name>
    <dbReference type="NCBI Taxonomy" id="98513"/>
    <lineage>
        <taxon>Bacteria</taxon>
        <taxon>Pseudomonadati</taxon>
        <taxon>Pseudomonadota</taxon>
        <taxon>Alphaproteobacteria</taxon>
        <taxon>Caulobacterales</taxon>
        <taxon>Caulobacteraceae</taxon>
        <taxon>Phenylobacterium</taxon>
    </lineage>
</organism>
<evidence type="ECO:0000313" key="1">
    <source>
        <dbReference type="EMBL" id="MBB3892034.1"/>
    </source>
</evidence>
<dbReference type="EMBL" id="JACIDK010000003">
    <property type="protein sequence ID" value="MBB3892034.1"/>
    <property type="molecule type" value="Genomic_DNA"/>
</dbReference>
<accession>A0A840A161</accession>
<protein>
    <submittedName>
        <fullName evidence="1">Uncharacterized protein</fullName>
    </submittedName>
</protein>
<comment type="caution">
    <text evidence="1">The sequence shown here is derived from an EMBL/GenBank/DDBJ whole genome shotgun (WGS) entry which is preliminary data.</text>
</comment>
<name>A0A840A161_9CAUL</name>
<proteinExistence type="predicted"/>
<reference evidence="1 2" key="1">
    <citation type="submission" date="2020-08" db="EMBL/GenBank/DDBJ databases">
        <title>Genomic Encyclopedia of Type Strains, Phase IV (KMG-IV): sequencing the most valuable type-strain genomes for metagenomic binning, comparative biology and taxonomic classification.</title>
        <authorList>
            <person name="Goeker M."/>
        </authorList>
    </citation>
    <scope>NUCLEOTIDE SEQUENCE [LARGE SCALE GENOMIC DNA]</scope>
    <source>
        <strain evidence="1 2">DSM 21793</strain>
    </source>
</reference>
<gene>
    <name evidence="1" type="ORF">GGQ61_002762</name>
</gene>
<dbReference type="AlphaFoldDB" id="A0A840A161"/>
<keyword evidence="2" id="KW-1185">Reference proteome</keyword>